<evidence type="ECO:0000256" key="1">
    <source>
        <dbReference type="SAM" id="MobiDB-lite"/>
    </source>
</evidence>
<accession>A0A8J7FHY5</accession>
<reference evidence="3 4" key="1">
    <citation type="submission" date="2020-10" db="EMBL/GenBank/DDBJ databases">
        <title>The genome sequence of Chitinilyticum litopenaei 4Y14.</title>
        <authorList>
            <person name="Liu Y."/>
        </authorList>
    </citation>
    <scope>NUCLEOTIDE SEQUENCE [LARGE SCALE GENOMIC DNA]</scope>
    <source>
        <strain evidence="3 4">4Y14</strain>
    </source>
</reference>
<dbReference type="RefSeq" id="WP_194116305.1">
    <property type="nucleotide sequence ID" value="NZ_JADFUA010000005.1"/>
</dbReference>
<proteinExistence type="predicted"/>
<comment type="caution">
    <text evidence="3">The sequence shown here is derived from an EMBL/GenBank/DDBJ whole genome shotgun (WGS) entry which is preliminary data.</text>
</comment>
<name>A0A8J7FHY5_9NEIS</name>
<organism evidence="3 4">
    <name type="scientific">Chitinilyticum piscinae</name>
    <dbReference type="NCBI Taxonomy" id="2866724"/>
    <lineage>
        <taxon>Bacteria</taxon>
        <taxon>Pseudomonadati</taxon>
        <taxon>Pseudomonadota</taxon>
        <taxon>Betaproteobacteria</taxon>
        <taxon>Neisseriales</taxon>
        <taxon>Chitinibacteraceae</taxon>
        <taxon>Chitinilyticum</taxon>
    </lineage>
</organism>
<dbReference type="InterPro" id="IPR057691">
    <property type="entry name" value="DUF7931"/>
</dbReference>
<feature type="compositionally biased region" description="Polar residues" evidence="1">
    <location>
        <begin position="1"/>
        <end position="12"/>
    </location>
</feature>
<keyword evidence="4" id="KW-1185">Reference proteome</keyword>
<gene>
    <name evidence="3" type="ORF">INR99_10515</name>
</gene>
<protein>
    <recommendedName>
        <fullName evidence="2">DUF7931 domain-containing protein</fullName>
    </recommendedName>
</protein>
<evidence type="ECO:0000313" key="4">
    <source>
        <dbReference type="Proteomes" id="UP000604481"/>
    </source>
</evidence>
<sequence>MSNTSLDTSTPHPEQDGEPVKFADYTSYRQAFLATLAQARSSLILCERDFSESPLGSLDAEALIQSFLTQPGNPQLRLLCFDVAHLAGACPRFTRLLDRFAHRLLLQRVDSEALCQWDKGFIVADGQHYLLRHHFDWPRGETGKNTSIIRQLERSFEEMWQISAPDLAWQRLSL</sequence>
<dbReference type="AlphaFoldDB" id="A0A8J7FHY5"/>
<feature type="domain" description="DUF7931" evidence="2">
    <location>
        <begin position="27"/>
        <end position="171"/>
    </location>
</feature>
<dbReference type="EMBL" id="JADFUA010000005">
    <property type="protein sequence ID" value="MBE9609783.1"/>
    <property type="molecule type" value="Genomic_DNA"/>
</dbReference>
<feature type="region of interest" description="Disordered" evidence="1">
    <location>
        <begin position="1"/>
        <end position="20"/>
    </location>
</feature>
<evidence type="ECO:0000313" key="3">
    <source>
        <dbReference type="EMBL" id="MBE9609783.1"/>
    </source>
</evidence>
<dbReference type="Proteomes" id="UP000604481">
    <property type="component" value="Unassembled WGS sequence"/>
</dbReference>
<evidence type="ECO:0000259" key="2">
    <source>
        <dbReference type="Pfam" id="PF25559"/>
    </source>
</evidence>
<dbReference type="Pfam" id="PF25559">
    <property type="entry name" value="DUF7931"/>
    <property type="match status" value="1"/>
</dbReference>